<reference evidence="3 4" key="1">
    <citation type="submission" date="2016-09" db="EMBL/GenBank/DDBJ databases">
        <authorList>
            <person name="Capua I."/>
            <person name="De Benedictis P."/>
            <person name="Joannis T."/>
            <person name="Lombin L.H."/>
            <person name="Cattoli G."/>
        </authorList>
    </citation>
    <scope>NUCLEOTIDE SEQUENCE [LARGE SCALE GENOMIC DNA]</scope>
    <source>
        <strain evidence="3 4">IMI 309357</strain>
    </source>
</reference>
<evidence type="ECO:0000259" key="2">
    <source>
        <dbReference type="Pfam" id="PF14420"/>
    </source>
</evidence>
<feature type="region of interest" description="Disordered" evidence="1">
    <location>
        <begin position="421"/>
        <end position="443"/>
    </location>
</feature>
<dbReference type="EMBL" id="MJBS01000014">
    <property type="protein sequence ID" value="OHF02196.1"/>
    <property type="molecule type" value="Genomic_DNA"/>
</dbReference>
<gene>
    <name evidence="3" type="ORF">CORC01_02476</name>
</gene>
<dbReference type="STRING" id="1209926.A0A1G4BLK6"/>
<name>A0A1G4BLK6_9PEZI</name>
<protein>
    <recommendedName>
        <fullName evidence="2">Clr5 domain-containing protein</fullName>
    </recommendedName>
</protein>
<feature type="compositionally biased region" description="Acidic residues" evidence="1">
    <location>
        <begin position="433"/>
        <end position="443"/>
    </location>
</feature>
<dbReference type="Proteomes" id="UP000176998">
    <property type="component" value="Unassembled WGS sequence"/>
</dbReference>
<accession>A0A1G4BLK6</accession>
<evidence type="ECO:0000313" key="4">
    <source>
        <dbReference type="Proteomes" id="UP000176998"/>
    </source>
</evidence>
<dbReference type="InterPro" id="IPR025676">
    <property type="entry name" value="Clr5_dom"/>
</dbReference>
<dbReference type="GeneID" id="34555636"/>
<feature type="domain" description="Clr5" evidence="2">
    <location>
        <begin position="41"/>
        <end position="90"/>
    </location>
</feature>
<comment type="caution">
    <text evidence="3">The sequence shown here is derived from an EMBL/GenBank/DDBJ whole genome shotgun (WGS) entry which is preliminary data.</text>
</comment>
<evidence type="ECO:0000256" key="1">
    <source>
        <dbReference type="SAM" id="MobiDB-lite"/>
    </source>
</evidence>
<evidence type="ECO:0000313" key="3">
    <source>
        <dbReference type="EMBL" id="OHF02196.1"/>
    </source>
</evidence>
<organism evidence="3 4">
    <name type="scientific">Colletotrichum orchidophilum</name>
    <dbReference type="NCBI Taxonomy" id="1209926"/>
    <lineage>
        <taxon>Eukaryota</taxon>
        <taxon>Fungi</taxon>
        <taxon>Dikarya</taxon>
        <taxon>Ascomycota</taxon>
        <taxon>Pezizomycotina</taxon>
        <taxon>Sordariomycetes</taxon>
        <taxon>Hypocreomycetidae</taxon>
        <taxon>Glomerellales</taxon>
        <taxon>Glomerellaceae</taxon>
        <taxon>Colletotrichum</taxon>
    </lineage>
</organism>
<dbReference type="OrthoDB" id="5083163at2759"/>
<dbReference type="AlphaFoldDB" id="A0A1G4BLK6"/>
<proteinExistence type="predicted"/>
<dbReference type="RefSeq" id="XP_022479338.1">
    <property type="nucleotide sequence ID" value="XM_022614126.1"/>
</dbReference>
<dbReference type="Pfam" id="PF14420">
    <property type="entry name" value="Clr5"/>
    <property type="match status" value="1"/>
</dbReference>
<sequence>MAPEYCPAMEDVEHTLWESATSRIYTIGELDMGNPRASRKSTEQWAGLKAIICKKYKTQTLEELIKFLNEEHRFVVTKRQLVYRLGIWKCAKYNQSPKGSSEEIENADDNEITDTLGAISLFEGESYADDGITHDIQAANAIFAAAGGVYAWEAYNKDFFDNMEDTNRLVALCRSAETIEQCRTALALLESRILQPSGHQVGFWCLLYVHVLESMNDEMRSGNNFCTLENPIKEKLCAAVQSTLADSGEGFFLKEDGSVDLFAFHLLDTVCEKYHTLLSEPEEENLHNMLDSIHGCVLSAYDGGMMSRALATLKQCAEWCHLTLGQVSSDLDQTRLRICSAHNESQRDWKTYIEVYGTLWYRLIMQQLTEQEAEQVGGGGDAGGIEWSRNARRDLGISHAELLSCVCWVVVTFERSSAADVPGAATTGHDGPGLDDDHDDDSPESLFRRVQIPASRVLHARPSVLWGMFLRAFKEFNDLTITDGGDGADASMTAEYGLFRDEVMGEFERFVRDALKEFERFASGG</sequence>
<keyword evidence="4" id="KW-1185">Reference proteome</keyword>